<keyword evidence="3" id="KW-1185">Reference proteome</keyword>
<reference evidence="2 3" key="2">
    <citation type="journal article" date="2023" name="Mol. Biol. Evol.">
        <title>Genomics of Secondarily Temperate Adaptation in the Only Non-Antarctic Icefish.</title>
        <authorList>
            <person name="Rivera-Colon A.G."/>
            <person name="Rayamajhi N."/>
            <person name="Minhas B.F."/>
            <person name="Madrigal G."/>
            <person name="Bilyk K.T."/>
            <person name="Yoon V."/>
            <person name="Hune M."/>
            <person name="Gregory S."/>
            <person name="Cheng C.H.C."/>
            <person name="Catchen J.M."/>
        </authorList>
    </citation>
    <scope>NUCLEOTIDE SEQUENCE [LARGE SCALE GENOMIC DNA]</scope>
    <source>
        <strain evidence="2">JMC-PN-2008</strain>
    </source>
</reference>
<proteinExistence type="predicted"/>
<evidence type="ECO:0000313" key="3">
    <source>
        <dbReference type="Proteomes" id="UP001346869"/>
    </source>
</evidence>
<gene>
    <name evidence="2" type="ORF">PBY51_015856</name>
</gene>
<evidence type="ECO:0000256" key="1">
    <source>
        <dbReference type="SAM" id="MobiDB-lite"/>
    </source>
</evidence>
<dbReference type="AlphaFoldDB" id="A0AAN8ARJ2"/>
<organism evidence="2 3">
    <name type="scientific">Eleginops maclovinus</name>
    <name type="common">Patagonian blennie</name>
    <name type="synonym">Eleginus maclovinus</name>
    <dbReference type="NCBI Taxonomy" id="56733"/>
    <lineage>
        <taxon>Eukaryota</taxon>
        <taxon>Metazoa</taxon>
        <taxon>Chordata</taxon>
        <taxon>Craniata</taxon>
        <taxon>Vertebrata</taxon>
        <taxon>Euteleostomi</taxon>
        <taxon>Actinopterygii</taxon>
        <taxon>Neopterygii</taxon>
        <taxon>Teleostei</taxon>
        <taxon>Neoteleostei</taxon>
        <taxon>Acanthomorphata</taxon>
        <taxon>Eupercaria</taxon>
        <taxon>Perciformes</taxon>
        <taxon>Notothenioidei</taxon>
        <taxon>Eleginopidae</taxon>
        <taxon>Eleginops</taxon>
    </lineage>
</organism>
<feature type="region of interest" description="Disordered" evidence="1">
    <location>
        <begin position="1"/>
        <end position="59"/>
    </location>
</feature>
<sequence>MTLKRRAGTPAPANVLPGSDDKVTRITQLAGVTKDPAGSSPASPNPGRTSAATSKGPPPATNLCLCADGYHRCKIPVLSY</sequence>
<dbReference type="EMBL" id="JAUZQC010000010">
    <property type="protein sequence ID" value="KAK5864627.1"/>
    <property type="molecule type" value="Genomic_DNA"/>
</dbReference>
<accession>A0AAN8ARJ2</accession>
<protein>
    <submittedName>
        <fullName evidence="2">Uncharacterized protein</fullName>
    </submittedName>
</protein>
<comment type="caution">
    <text evidence="2">The sequence shown here is derived from an EMBL/GenBank/DDBJ whole genome shotgun (WGS) entry which is preliminary data.</text>
</comment>
<feature type="compositionally biased region" description="Low complexity" evidence="1">
    <location>
        <begin position="36"/>
        <end position="47"/>
    </location>
</feature>
<evidence type="ECO:0000313" key="2">
    <source>
        <dbReference type="EMBL" id="KAK5864627.1"/>
    </source>
</evidence>
<name>A0AAN8ARJ2_ELEMC</name>
<reference evidence="2 3" key="1">
    <citation type="journal article" date="2023" name="Genes (Basel)">
        <title>Chromosome-Level Genome Assembly and Circadian Gene Repertoire of the Patagonia Blennie Eleginops maclovinus-The Closest Ancestral Proxy of Antarctic Cryonotothenioids.</title>
        <authorList>
            <person name="Cheng C.C."/>
            <person name="Rivera-Colon A.G."/>
            <person name="Minhas B.F."/>
            <person name="Wilson L."/>
            <person name="Rayamajhi N."/>
            <person name="Vargas-Chacoff L."/>
            <person name="Catchen J.M."/>
        </authorList>
    </citation>
    <scope>NUCLEOTIDE SEQUENCE [LARGE SCALE GENOMIC DNA]</scope>
    <source>
        <strain evidence="2">JMC-PN-2008</strain>
    </source>
</reference>
<dbReference type="Proteomes" id="UP001346869">
    <property type="component" value="Unassembled WGS sequence"/>
</dbReference>